<name>A0A1M5X0R0_9GAMM</name>
<evidence type="ECO:0000256" key="11">
    <source>
        <dbReference type="PROSITE-ProRule" id="PRU00433"/>
    </source>
</evidence>
<dbReference type="Pfam" id="PF02335">
    <property type="entry name" value="Cytochrom_C552"/>
    <property type="match status" value="1"/>
</dbReference>
<keyword evidence="4 11" id="KW-0349">Heme</keyword>
<dbReference type="EC" id="1.7.2.2" evidence="3"/>
<dbReference type="STRING" id="299255.SAMN02745129_3138"/>
<evidence type="ECO:0000256" key="5">
    <source>
        <dbReference type="ARBA" id="ARBA00022723"/>
    </source>
</evidence>
<evidence type="ECO:0000256" key="6">
    <source>
        <dbReference type="ARBA" id="ARBA00022729"/>
    </source>
</evidence>
<dbReference type="Gene3D" id="1.10.1130.10">
    <property type="entry name" value="Flavocytochrome C3, Chain A"/>
    <property type="match status" value="1"/>
</dbReference>
<evidence type="ECO:0000256" key="3">
    <source>
        <dbReference type="ARBA" id="ARBA00011887"/>
    </source>
</evidence>
<dbReference type="SUPFAM" id="SSF48695">
    <property type="entry name" value="Multiheme cytochromes"/>
    <property type="match status" value="1"/>
</dbReference>
<feature type="domain" description="Cytochrome c" evidence="13">
    <location>
        <begin position="357"/>
        <end position="518"/>
    </location>
</feature>
<protein>
    <recommendedName>
        <fullName evidence="3">nitrite reductase (cytochrome; ammonia-forming)</fullName>
        <ecNumber evidence="3">1.7.2.2</ecNumber>
    </recommendedName>
</protein>
<dbReference type="PANTHER" id="PTHR30633:SF0">
    <property type="entry name" value="CYTOCHROME C-552"/>
    <property type="match status" value="1"/>
</dbReference>
<evidence type="ECO:0000256" key="1">
    <source>
        <dbReference type="ARBA" id="ARBA00004196"/>
    </source>
</evidence>
<organism evidence="14 15">
    <name type="scientific">Ferrimonas marina</name>
    <dbReference type="NCBI Taxonomy" id="299255"/>
    <lineage>
        <taxon>Bacteria</taxon>
        <taxon>Pseudomonadati</taxon>
        <taxon>Pseudomonadota</taxon>
        <taxon>Gammaproteobacteria</taxon>
        <taxon>Alteromonadales</taxon>
        <taxon>Ferrimonadaceae</taxon>
        <taxon>Ferrimonas</taxon>
    </lineage>
</organism>
<dbReference type="InterPro" id="IPR009056">
    <property type="entry name" value="Cyt_c-like_dom"/>
</dbReference>
<dbReference type="GO" id="GO:0009055">
    <property type="term" value="F:electron transfer activity"/>
    <property type="evidence" value="ECO:0007669"/>
    <property type="project" value="InterPro"/>
</dbReference>
<dbReference type="PROSITE" id="PS51257">
    <property type="entry name" value="PROKAR_LIPOPROTEIN"/>
    <property type="match status" value="1"/>
</dbReference>
<dbReference type="GO" id="GO:0046872">
    <property type="term" value="F:metal ion binding"/>
    <property type="evidence" value="ECO:0007669"/>
    <property type="project" value="UniProtKB-KW"/>
</dbReference>
<dbReference type="RefSeq" id="WP_067661273.1">
    <property type="nucleotide sequence ID" value="NZ_FQXG01000005.1"/>
</dbReference>
<sequence>MKFNKVLIAMAVPMALAGCSSDDGNDVTCGEGSVLNPDNNMCEVVPGPPPTECGEGTVLDPDTNSCVIPPSEGPIDYYNSANWAEKFPAEFASWAETEENTPEAGPDDLLEANPNLVVAWAGYGFAKDYNRARGHHFALTDVIASLRTGNPMVSEDGTVVGEAMPANCWSCKTPDSARMFDQVGEGYFSDNSWSTWGHEMSNTIGCADCHELGEDKLRLSRPFTDRAMTEIGRTFGQQEIAEQGNQVCAQCHVEYYFDGTDNRNVKYPWDFWVPGVETNYAEQAGYQGDDDLYLGFTAEAQLAYYDAIGFKDWTNAISGAPSLKAQHPEYENLADRQSAGMSSHMDFTCVTCHMPKASNDDGVEYFRHNVRFDANALPSSCQGCHDADAFDTMLSARKATINELRFGTNGSDARLTELHVKAQAIWSANGIKGINDGATIGEAKANYEGALAAGTELAGEMNGLLTQIRNAQWFWDSATASHGIHAHNPEEAIRLLTKTNAIIDAALVDADALLTKYAADYVYNPADYDSKAKNQPHAGLNLEKMQADKDTFIEERVKKEWPVDLQL</sequence>
<evidence type="ECO:0000256" key="2">
    <source>
        <dbReference type="ARBA" id="ARBA00009288"/>
    </source>
</evidence>
<evidence type="ECO:0000256" key="7">
    <source>
        <dbReference type="ARBA" id="ARBA00022837"/>
    </source>
</evidence>
<accession>A0A1M5X0R0</accession>
<comment type="similarity">
    <text evidence="2">Belongs to the cytochrome c-552 family.</text>
</comment>
<dbReference type="GO" id="GO:0030288">
    <property type="term" value="C:outer membrane-bounded periplasmic space"/>
    <property type="evidence" value="ECO:0007669"/>
    <property type="project" value="TreeGrafter"/>
</dbReference>
<dbReference type="GO" id="GO:0019645">
    <property type="term" value="P:anaerobic electron transport chain"/>
    <property type="evidence" value="ECO:0007669"/>
    <property type="project" value="TreeGrafter"/>
</dbReference>
<feature type="signal peptide" evidence="12">
    <location>
        <begin position="1"/>
        <end position="17"/>
    </location>
</feature>
<dbReference type="OrthoDB" id="9780421at2"/>
<keyword evidence="7" id="KW-0106">Calcium</keyword>
<dbReference type="Gene3D" id="1.20.140.10">
    <property type="entry name" value="Butyryl-CoA Dehydrogenase, subunit A, domain 3"/>
    <property type="match status" value="1"/>
</dbReference>
<dbReference type="Proteomes" id="UP000184268">
    <property type="component" value="Unassembled WGS sequence"/>
</dbReference>
<evidence type="ECO:0000259" key="13">
    <source>
        <dbReference type="PROSITE" id="PS51007"/>
    </source>
</evidence>
<keyword evidence="15" id="KW-1185">Reference proteome</keyword>
<feature type="chain" id="PRO_5009914811" description="nitrite reductase (cytochrome; ammonia-forming)" evidence="12">
    <location>
        <begin position="18"/>
        <end position="567"/>
    </location>
</feature>
<evidence type="ECO:0000313" key="15">
    <source>
        <dbReference type="Proteomes" id="UP000184268"/>
    </source>
</evidence>
<dbReference type="EMBL" id="FQXG01000005">
    <property type="protein sequence ID" value="SHH93486.1"/>
    <property type="molecule type" value="Genomic_DNA"/>
</dbReference>
<comment type="catalytic activity">
    <reaction evidence="10">
        <text>6 Fe(III)-[cytochrome c] + NH4(+) + 2 H2O = 6 Fe(II)-[cytochrome c] + nitrite + 8 H(+)</text>
        <dbReference type="Rhea" id="RHEA:13089"/>
        <dbReference type="Rhea" id="RHEA-COMP:10350"/>
        <dbReference type="Rhea" id="RHEA-COMP:14399"/>
        <dbReference type="ChEBI" id="CHEBI:15377"/>
        <dbReference type="ChEBI" id="CHEBI:15378"/>
        <dbReference type="ChEBI" id="CHEBI:16301"/>
        <dbReference type="ChEBI" id="CHEBI:28938"/>
        <dbReference type="ChEBI" id="CHEBI:29033"/>
        <dbReference type="ChEBI" id="CHEBI:29034"/>
        <dbReference type="EC" id="1.7.2.2"/>
    </reaction>
</comment>
<keyword evidence="9 11" id="KW-0408">Iron</keyword>
<evidence type="ECO:0000313" key="14">
    <source>
        <dbReference type="EMBL" id="SHH93486.1"/>
    </source>
</evidence>
<dbReference type="GO" id="GO:0042279">
    <property type="term" value="F:nitrite reductase (cytochrome, ammonia-forming) activity"/>
    <property type="evidence" value="ECO:0007669"/>
    <property type="project" value="UniProtKB-EC"/>
</dbReference>
<evidence type="ECO:0000256" key="10">
    <source>
        <dbReference type="ARBA" id="ARBA00049131"/>
    </source>
</evidence>
<dbReference type="AlphaFoldDB" id="A0A1M5X0R0"/>
<keyword evidence="6 12" id="KW-0732">Signal</keyword>
<evidence type="ECO:0000256" key="4">
    <source>
        <dbReference type="ARBA" id="ARBA00022617"/>
    </source>
</evidence>
<dbReference type="InterPro" id="IPR036280">
    <property type="entry name" value="Multihaem_cyt_sf"/>
</dbReference>
<dbReference type="GO" id="GO:0020037">
    <property type="term" value="F:heme binding"/>
    <property type="evidence" value="ECO:0007669"/>
    <property type="project" value="InterPro"/>
</dbReference>
<evidence type="ECO:0000256" key="12">
    <source>
        <dbReference type="SAM" id="SignalP"/>
    </source>
</evidence>
<evidence type="ECO:0000256" key="8">
    <source>
        <dbReference type="ARBA" id="ARBA00023002"/>
    </source>
</evidence>
<dbReference type="PANTHER" id="PTHR30633">
    <property type="entry name" value="CYTOCHROME C-552 RESPIRATORY NITRITE REDUCTASE"/>
    <property type="match status" value="1"/>
</dbReference>
<keyword evidence="8" id="KW-0560">Oxidoreductase</keyword>
<evidence type="ECO:0000256" key="9">
    <source>
        <dbReference type="ARBA" id="ARBA00023004"/>
    </source>
</evidence>
<reference evidence="14 15" key="1">
    <citation type="submission" date="2016-11" db="EMBL/GenBank/DDBJ databases">
        <authorList>
            <person name="Jaros S."/>
            <person name="Januszkiewicz K."/>
            <person name="Wedrychowicz H."/>
        </authorList>
    </citation>
    <scope>NUCLEOTIDE SEQUENCE [LARGE SCALE GENOMIC DNA]</scope>
    <source>
        <strain evidence="14 15">DSM 16917</strain>
    </source>
</reference>
<dbReference type="InterPro" id="IPR003321">
    <property type="entry name" value="Cyt_c552"/>
</dbReference>
<dbReference type="PROSITE" id="PS51007">
    <property type="entry name" value="CYTC"/>
    <property type="match status" value="1"/>
</dbReference>
<proteinExistence type="inferred from homology"/>
<comment type="subcellular location">
    <subcellularLocation>
        <location evidence="1">Cell envelope</location>
    </subcellularLocation>
</comment>
<dbReference type="CDD" id="cd00548">
    <property type="entry name" value="NrfA-like"/>
    <property type="match status" value="1"/>
</dbReference>
<gene>
    <name evidence="14" type="ORF">SAMN02745129_3138</name>
</gene>
<keyword evidence="5 11" id="KW-0479">Metal-binding</keyword>